<dbReference type="EMBL" id="KZ613537">
    <property type="protein sequence ID" value="PMD12991.1"/>
    <property type="molecule type" value="Genomic_DNA"/>
</dbReference>
<dbReference type="AlphaFoldDB" id="A0A2J6PG32"/>
<proteinExistence type="predicted"/>
<accession>A0A2J6PG32</accession>
<reference evidence="1 2" key="1">
    <citation type="submission" date="2016-05" db="EMBL/GenBank/DDBJ databases">
        <title>A degradative enzymes factory behind the ericoid mycorrhizal symbiosis.</title>
        <authorList>
            <consortium name="DOE Joint Genome Institute"/>
            <person name="Martino E."/>
            <person name="Morin E."/>
            <person name="Grelet G."/>
            <person name="Kuo A."/>
            <person name="Kohler A."/>
            <person name="Daghino S."/>
            <person name="Barry K."/>
            <person name="Choi C."/>
            <person name="Cichocki N."/>
            <person name="Clum A."/>
            <person name="Copeland A."/>
            <person name="Hainaut M."/>
            <person name="Haridas S."/>
            <person name="Labutti K."/>
            <person name="Lindquist E."/>
            <person name="Lipzen A."/>
            <person name="Khouja H.-R."/>
            <person name="Murat C."/>
            <person name="Ohm R."/>
            <person name="Olson A."/>
            <person name="Spatafora J."/>
            <person name="Veneault-Fourrey C."/>
            <person name="Henrissat B."/>
            <person name="Grigoriev I."/>
            <person name="Martin F."/>
            <person name="Perotto S."/>
        </authorList>
    </citation>
    <scope>NUCLEOTIDE SEQUENCE [LARGE SCALE GENOMIC DNA]</scope>
    <source>
        <strain evidence="1 2">UAMH 7357</strain>
    </source>
</reference>
<organism evidence="1 2">
    <name type="scientific">Hyaloscypha hepaticicola</name>
    <dbReference type="NCBI Taxonomy" id="2082293"/>
    <lineage>
        <taxon>Eukaryota</taxon>
        <taxon>Fungi</taxon>
        <taxon>Dikarya</taxon>
        <taxon>Ascomycota</taxon>
        <taxon>Pezizomycotina</taxon>
        <taxon>Leotiomycetes</taxon>
        <taxon>Helotiales</taxon>
        <taxon>Hyaloscyphaceae</taxon>
        <taxon>Hyaloscypha</taxon>
    </lineage>
</organism>
<protein>
    <submittedName>
        <fullName evidence="1">Uncharacterized protein</fullName>
    </submittedName>
</protein>
<dbReference type="Proteomes" id="UP000235672">
    <property type="component" value="Unassembled WGS sequence"/>
</dbReference>
<evidence type="ECO:0000313" key="2">
    <source>
        <dbReference type="Proteomes" id="UP000235672"/>
    </source>
</evidence>
<name>A0A2J6PG32_9HELO</name>
<gene>
    <name evidence="1" type="ORF">NA56DRAFT_445830</name>
</gene>
<keyword evidence="2" id="KW-1185">Reference proteome</keyword>
<sequence>MRTFWRSDFPFGERIFSYCMSDFLYLVSDLIISLMNQFSPIYPSIYLIYSRQFFLVGRKSGKKSFVVDLHPGRSVLTIQKPRNSLRSSFQAIKNSISPTSYISLEYETTQCSEEQACGVCINAAIFVESSSAEFPLRSSPKTCMGIHPSINAPLTLLCGC</sequence>
<evidence type="ECO:0000313" key="1">
    <source>
        <dbReference type="EMBL" id="PMD12991.1"/>
    </source>
</evidence>